<evidence type="ECO:0000313" key="2">
    <source>
        <dbReference type="EMBL" id="SVD14547.1"/>
    </source>
</evidence>
<dbReference type="GO" id="GO:0016491">
    <property type="term" value="F:oxidoreductase activity"/>
    <property type="evidence" value="ECO:0007669"/>
    <property type="project" value="UniProtKB-KW"/>
</dbReference>
<dbReference type="PANTHER" id="PTHR43658">
    <property type="entry name" value="SHORT-CHAIN DEHYDROGENASE/REDUCTASE"/>
    <property type="match status" value="1"/>
</dbReference>
<evidence type="ECO:0000256" key="1">
    <source>
        <dbReference type="ARBA" id="ARBA00023002"/>
    </source>
</evidence>
<protein>
    <recommendedName>
        <fullName evidence="3">3-hydroxyacyl-CoA dehydrogenase NAD binding domain-containing protein</fullName>
    </recommendedName>
</protein>
<dbReference type="InterPro" id="IPR036291">
    <property type="entry name" value="NAD(P)-bd_dom_sf"/>
</dbReference>
<proteinExistence type="predicted"/>
<keyword evidence="1" id="KW-0560">Oxidoreductase</keyword>
<evidence type="ECO:0008006" key="3">
    <source>
        <dbReference type="Google" id="ProtNLM"/>
    </source>
</evidence>
<feature type="non-terminal residue" evidence="2">
    <location>
        <position position="1"/>
    </location>
</feature>
<dbReference type="InterPro" id="IPR002347">
    <property type="entry name" value="SDR_fam"/>
</dbReference>
<dbReference type="AlphaFoldDB" id="A0A382SZ82"/>
<organism evidence="2">
    <name type="scientific">marine metagenome</name>
    <dbReference type="NCBI Taxonomy" id="408172"/>
    <lineage>
        <taxon>unclassified sequences</taxon>
        <taxon>metagenomes</taxon>
        <taxon>ecological metagenomes</taxon>
    </lineage>
</organism>
<dbReference type="Pfam" id="PF00106">
    <property type="entry name" value="adh_short"/>
    <property type="match status" value="1"/>
</dbReference>
<gene>
    <name evidence="2" type="ORF">METZ01_LOCUS367401</name>
</gene>
<sequence>VKLDNSHAIITGGASGLGAATAAKVIKEGGKVTIIDLDEQKASATAESLGGNSQYQIADVTDEDGIDRAINAARNEFGEVSLLANCAGIGSPGRIIGRKGVLPLADYAKVISVNLIGSFNVLKAVANSMQGNRTDED</sequence>
<feature type="non-terminal residue" evidence="2">
    <location>
        <position position="137"/>
    </location>
</feature>
<name>A0A382SZ82_9ZZZZ</name>
<dbReference type="EMBL" id="UINC01132310">
    <property type="protein sequence ID" value="SVD14547.1"/>
    <property type="molecule type" value="Genomic_DNA"/>
</dbReference>
<dbReference type="PRINTS" id="PR00081">
    <property type="entry name" value="GDHRDH"/>
</dbReference>
<dbReference type="PANTHER" id="PTHR43658:SF8">
    <property type="entry name" value="17-BETA-HYDROXYSTEROID DEHYDROGENASE 14-RELATED"/>
    <property type="match status" value="1"/>
</dbReference>
<accession>A0A382SZ82</accession>
<dbReference type="Gene3D" id="3.40.50.720">
    <property type="entry name" value="NAD(P)-binding Rossmann-like Domain"/>
    <property type="match status" value="1"/>
</dbReference>
<reference evidence="2" key="1">
    <citation type="submission" date="2018-05" db="EMBL/GenBank/DDBJ databases">
        <authorList>
            <person name="Lanie J.A."/>
            <person name="Ng W.-L."/>
            <person name="Kazmierczak K.M."/>
            <person name="Andrzejewski T.M."/>
            <person name="Davidsen T.M."/>
            <person name="Wayne K.J."/>
            <person name="Tettelin H."/>
            <person name="Glass J.I."/>
            <person name="Rusch D."/>
            <person name="Podicherti R."/>
            <person name="Tsui H.-C.T."/>
            <person name="Winkler M.E."/>
        </authorList>
    </citation>
    <scope>NUCLEOTIDE SEQUENCE</scope>
</reference>
<dbReference type="SUPFAM" id="SSF51735">
    <property type="entry name" value="NAD(P)-binding Rossmann-fold domains"/>
    <property type="match status" value="1"/>
</dbReference>